<keyword evidence="10 12" id="KW-0464">Manganese</keyword>
<dbReference type="EC" id="6.5.1.2" evidence="12"/>
<name>A0ABP7REQ7_9SPHN</name>
<dbReference type="Gene3D" id="3.40.50.10190">
    <property type="entry name" value="BRCT domain"/>
    <property type="match status" value="1"/>
</dbReference>
<dbReference type="Pfam" id="PF00533">
    <property type="entry name" value="BRCT"/>
    <property type="match status" value="1"/>
</dbReference>
<dbReference type="NCBIfam" id="TIGR00575">
    <property type="entry name" value="dnlj"/>
    <property type="match status" value="1"/>
</dbReference>
<evidence type="ECO:0000256" key="7">
    <source>
        <dbReference type="ARBA" id="ARBA00022842"/>
    </source>
</evidence>
<dbReference type="SUPFAM" id="SSF47781">
    <property type="entry name" value="RuvA domain 2-like"/>
    <property type="match status" value="1"/>
</dbReference>
<dbReference type="PANTHER" id="PTHR23389">
    <property type="entry name" value="CHROMOSOME TRANSMISSION FIDELITY FACTOR 18"/>
    <property type="match status" value="1"/>
</dbReference>
<dbReference type="SUPFAM" id="SSF52113">
    <property type="entry name" value="BRCT domain"/>
    <property type="match status" value="1"/>
</dbReference>
<comment type="caution">
    <text evidence="14">The sequence shown here is derived from an EMBL/GenBank/DDBJ whole genome shotgun (WGS) entry which is preliminary data.</text>
</comment>
<keyword evidence="6 12" id="KW-0862">Zinc</keyword>
<dbReference type="InterPro" id="IPR018239">
    <property type="entry name" value="DNA_ligase_AS"/>
</dbReference>
<evidence type="ECO:0000256" key="12">
    <source>
        <dbReference type="HAMAP-Rule" id="MF_01588"/>
    </source>
</evidence>
<comment type="catalytic activity">
    <reaction evidence="11 12">
        <text>NAD(+) + (deoxyribonucleotide)n-3'-hydroxyl + 5'-phospho-(deoxyribonucleotide)m = (deoxyribonucleotide)n+m + AMP + beta-nicotinamide D-nucleotide.</text>
        <dbReference type="EC" id="6.5.1.2"/>
    </reaction>
</comment>
<dbReference type="Gene3D" id="1.10.287.610">
    <property type="entry name" value="Helix hairpin bin"/>
    <property type="match status" value="1"/>
</dbReference>
<dbReference type="SUPFAM" id="SSF50249">
    <property type="entry name" value="Nucleic acid-binding proteins"/>
    <property type="match status" value="1"/>
</dbReference>
<evidence type="ECO:0000256" key="3">
    <source>
        <dbReference type="ARBA" id="ARBA00022705"/>
    </source>
</evidence>
<dbReference type="RefSeq" id="WP_344708261.1">
    <property type="nucleotide sequence ID" value="NZ_BAAAZD010000001.1"/>
</dbReference>
<dbReference type="InterPro" id="IPR001679">
    <property type="entry name" value="DNA_ligase"/>
</dbReference>
<organism evidence="14 15">
    <name type="scientific">Sphingomonas humi</name>
    <dbReference type="NCBI Taxonomy" id="335630"/>
    <lineage>
        <taxon>Bacteria</taxon>
        <taxon>Pseudomonadati</taxon>
        <taxon>Pseudomonadota</taxon>
        <taxon>Alphaproteobacteria</taxon>
        <taxon>Sphingomonadales</taxon>
        <taxon>Sphingomonadaceae</taxon>
        <taxon>Sphingomonas</taxon>
    </lineage>
</organism>
<keyword evidence="3 12" id="KW-0235">DNA replication</keyword>
<gene>
    <name evidence="12 14" type="primary">ligA</name>
    <name evidence="14" type="ORF">GCM10022211_01630</name>
</gene>
<feature type="binding site" evidence="12">
    <location>
        <position position="315"/>
    </location>
    <ligand>
        <name>NAD(+)</name>
        <dbReference type="ChEBI" id="CHEBI:57540"/>
    </ligand>
</feature>
<dbReference type="InterPro" id="IPR036420">
    <property type="entry name" value="BRCT_dom_sf"/>
</dbReference>
<feature type="binding site" evidence="12">
    <location>
        <begin position="34"/>
        <end position="38"/>
    </location>
    <ligand>
        <name>NAD(+)</name>
        <dbReference type="ChEBI" id="CHEBI:57540"/>
    </ligand>
</feature>
<dbReference type="Proteomes" id="UP001501310">
    <property type="component" value="Unassembled WGS sequence"/>
</dbReference>
<evidence type="ECO:0000256" key="4">
    <source>
        <dbReference type="ARBA" id="ARBA00022723"/>
    </source>
</evidence>
<evidence type="ECO:0000313" key="14">
    <source>
        <dbReference type="EMBL" id="GAA3996400.1"/>
    </source>
</evidence>
<dbReference type="Pfam" id="PF12826">
    <property type="entry name" value="HHH_2"/>
    <property type="match status" value="1"/>
</dbReference>
<keyword evidence="5 12" id="KW-0227">DNA damage</keyword>
<feature type="binding site" evidence="12">
    <location>
        <position position="175"/>
    </location>
    <ligand>
        <name>NAD(+)</name>
        <dbReference type="ChEBI" id="CHEBI:57540"/>
    </ligand>
</feature>
<dbReference type="GO" id="GO:0016874">
    <property type="term" value="F:ligase activity"/>
    <property type="evidence" value="ECO:0007669"/>
    <property type="project" value="UniProtKB-KW"/>
</dbReference>
<feature type="binding site" evidence="12">
    <location>
        <begin position="83"/>
        <end position="84"/>
    </location>
    <ligand>
        <name>NAD(+)</name>
        <dbReference type="ChEBI" id="CHEBI:57540"/>
    </ligand>
</feature>
<sequence length="672" mass="72678">MTEAEAGRRLRQLAKEIARHNKLYHDQDAPEISDADYDALVRENNQLEADFPHLVRADSPNAQVGAAPSTALAKVTHARPMLSLENAFSAEDVHDFVRRVRRFLSLTDDTPVALTAEPKIDGLSCSLRYEGGTLVLAATRGDGAVGEDVTTNVRTIADIPQQLNGAPDILEVRGEVYMSKADFAALNERQAASGGKTFANPRNGAAGSLRQKDPAVTAARPLRFLAHGWGELSEPLGATQAEAVDRLRALGFPVDERVQLFPDTDAALAHYAAIEHARADLPFDIDGVVYKLDRLDWQERLGFVGRAPRWAIAHKFPAEKAETTLERIEIQVGRTGKLTPIGRLTPVGVGGVIVSNVTLHNRDEIARLGLRTGDRVRIQRAGDVIPQVVENLTRDVDRPAFIYPDHCPACGSEAVAEEGEVDIRCTGGLICPAQNLERLKHFVSRGAMDIEGLGEKTIVEFADAGFLDKPSDIFRLTREQILGREGWKERSVDNLIAAIRSRRGFDSARLLFGLGIRHVGIVTARDLLKCFGTIEALQAAAEGENGIAELSAVEGVGPVVAEAVHDFFHEPHNREEVAALLELASPAPFVSQARQTEWSGKTIVFTGSLETMSRDEAKAQAERLGARAAGSVSAKTDLVVAGPGAGSKLKKAGELGIRVVDEAEWARIVADA</sequence>
<feature type="binding site" evidence="12">
    <location>
        <position position="117"/>
    </location>
    <ligand>
        <name>NAD(+)</name>
        <dbReference type="ChEBI" id="CHEBI:57540"/>
    </ligand>
</feature>
<dbReference type="HAMAP" id="MF_01588">
    <property type="entry name" value="DNA_ligase_A"/>
    <property type="match status" value="1"/>
</dbReference>
<feature type="active site" description="N6-AMP-lysine intermediate" evidence="12">
    <location>
        <position position="119"/>
    </location>
</feature>
<feature type="binding site" evidence="12">
    <location>
        <position position="410"/>
    </location>
    <ligand>
        <name>Zn(2+)</name>
        <dbReference type="ChEBI" id="CHEBI:29105"/>
    </ligand>
</feature>
<comment type="function">
    <text evidence="1 12">DNA ligase that catalyzes the formation of phosphodiester linkages between 5'-phosphoryl and 3'-hydroxyl groups in double-stranded DNA using NAD as a coenzyme and as the energy source for the reaction. It is essential for DNA replication and repair of damaged DNA.</text>
</comment>
<dbReference type="InterPro" id="IPR004150">
    <property type="entry name" value="NAD_DNA_ligase_OB"/>
</dbReference>
<dbReference type="InterPro" id="IPR001357">
    <property type="entry name" value="BRCT_dom"/>
</dbReference>
<dbReference type="PANTHER" id="PTHR23389:SF9">
    <property type="entry name" value="DNA LIGASE"/>
    <property type="match status" value="1"/>
</dbReference>
<feature type="binding site" evidence="12">
    <location>
        <position position="140"/>
    </location>
    <ligand>
        <name>NAD(+)</name>
        <dbReference type="ChEBI" id="CHEBI:57540"/>
    </ligand>
</feature>
<dbReference type="CDD" id="cd00114">
    <property type="entry name" value="LIGANc"/>
    <property type="match status" value="1"/>
</dbReference>
<dbReference type="CDD" id="cd17748">
    <property type="entry name" value="BRCT_DNA_ligase_like"/>
    <property type="match status" value="1"/>
</dbReference>
<dbReference type="InterPro" id="IPR013840">
    <property type="entry name" value="DNAligase_N"/>
</dbReference>
<feature type="binding site" evidence="12">
    <location>
        <position position="407"/>
    </location>
    <ligand>
        <name>Zn(2+)</name>
        <dbReference type="ChEBI" id="CHEBI:29105"/>
    </ligand>
</feature>
<feature type="binding site" evidence="12">
    <location>
        <position position="425"/>
    </location>
    <ligand>
        <name>Zn(2+)</name>
        <dbReference type="ChEBI" id="CHEBI:29105"/>
    </ligand>
</feature>
<dbReference type="Pfam" id="PF03120">
    <property type="entry name" value="OB_DNA_ligase"/>
    <property type="match status" value="1"/>
</dbReference>
<dbReference type="PROSITE" id="PS01055">
    <property type="entry name" value="DNA_LIGASE_N1"/>
    <property type="match status" value="1"/>
</dbReference>
<feature type="binding site" evidence="12">
    <location>
        <position position="291"/>
    </location>
    <ligand>
        <name>NAD(+)</name>
        <dbReference type="ChEBI" id="CHEBI:57540"/>
    </ligand>
</feature>
<evidence type="ECO:0000256" key="1">
    <source>
        <dbReference type="ARBA" id="ARBA00004067"/>
    </source>
</evidence>
<dbReference type="InterPro" id="IPR010994">
    <property type="entry name" value="RuvA_2-like"/>
</dbReference>
<evidence type="ECO:0000256" key="8">
    <source>
        <dbReference type="ARBA" id="ARBA00023027"/>
    </source>
</evidence>
<dbReference type="InterPro" id="IPR041663">
    <property type="entry name" value="DisA/LigA_HHH"/>
</dbReference>
<protein>
    <recommendedName>
        <fullName evidence="12">DNA ligase</fullName>
        <ecNumber evidence="12">6.5.1.2</ecNumber>
    </recommendedName>
    <alternativeName>
        <fullName evidence="12">Polydeoxyribonucleotide synthase [NAD(+)]</fullName>
    </alternativeName>
</protein>
<evidence type="ECO:0000256" key="11">
    <source>
        <dbReference type="ARBA" id="ARBA00034005"/>
    </source>
</evidence>
<keyword evidence="2 12" id="KW-0436">Ligase</keyword>
<comment type="cofactor">
    <cofactor evidence="12">
        <name>Mg(2+)</name>
        <dbReference type="ChEBI" id="CHEBI:18420"/>
    </cofactor>
    <cofactor evidence="12">
        <name>Mn(2+)</name>
        <dbReference type="ChEBI" id="CHEBI:29035"/>
    </cofactor>
</comment>
<dbReference type="SUPFAM" id="SSF56091">
    <property type="entry name" value="DNA ligase/mRNA capping enzyme, catalytic domain"/>
    <property type="match status" value="1"/>
</dbReference>
<dbReference type="PIRSF" id="PIRSF001604">
    <property type="entry name" value="LigA"/>
    <property type="match status" value="1"/>
</dbReference>
<dbReference type="NCBIfam" id="NF005932">
    <property type="entry name" value="PRK07956.1"/>
    <property type="match status" value="1"/>
</dbReference>
<comment type="similarity">
    <text evidence="12">Belongs to the NAD-dependent DNA ligase family. LigA subfamily.</text>
</comment>
<keyword evidence="15" id="KW-1185">Reference proteome</keyword>
<dbReference type="Gene3D" id="2.40.50.140">
    <property type="entry name" value="Nucleic acid-binding proteins"/>
    <property type="match status" value="1"/>
</dbReference>
<reference evidence="15" key="1">
    <citation type="journal article" date="2019" name="Int. J. Syst. Evol. Microbiol.">
        <title>The Global Catalogue of Microorganisms (GCM) 10K type strain sequencing project: providing services to taxonomists for standard genome sequencing and annotation.</title>
        <authorList>
            <consortium name="The Broad Institute Genomics Platform"/>
            <consortium name="The Broad Institute Genome Sequencing Center for Infectious Disease"/>
            <person name="Wu L."/>
            <person name="Ma J."/>
        </authorList>
    </citation>
    <scope>NUCLEOTIDE SEQUENCE [LARGE SCALE GENOMIC DNA]</scope>
    <source>
        <strain evidence="15">JCM 16603</strain>
    </source>
</reference>
<dbReference type="InterPro" id="IPR012340">
    <property type="entry name" value="NA-bd_OB-fold"/>
</dbReference>
<dbReference type="InterPro" id="IPR013839">
    <property type="entry name" value="DNAligase_adenylation"/>
</dbReference>
<keyword evidence="7 12" id="KW-0460">Magnesium</keyword>
<evidence type="ECO:0000256" key="2">
    <source>
        <dbReference type="ARBA" id="ARBA00022598"/>
    </source>
</evidence>
<evidence type="ECO:0000256" key="5">
    <source>
        <dbReference type="ARBA" id="ARBA00022763"/>
    </source>
</evidence>
<keyword evidence="8 12" id="KW-0520">NAD</keyword>
<dbReference type="SMART" id="SM00532">
    <property type="entry name" value="LIGANc"/>
    <property type="match status" value="1"/>
</dbReference>
<accession>A0ABP7REQ7</accession>
<keyword evidence="9 12" id="KW-0234">DNA repair</keyword>
<dbReference type="Gene3D" id="6.20.10.30">
    <property type="match status" value="1"/>
</dbReference>
<feature type="domain" description="BRCT" evidence="13">
    <location>
        <begin position="593"/>
        <end position="665"/>
    </location>
</feature>
<dbReference type="Pfam" id="PF03119">
    <property type="entry name" value="DNA_ligase_ZBD"/>
    <property type="match status" value="1"/>
</dbReference>
<dbReference type="Gene3D" id="3.30.470.30">
    <property type="entry name" value="DNA ligase/mRNA capping enzyme"/>
    <property type="match status" value="1"/>
</dbReference>
<dbReference type="SMART" id="SM00292">
    <property type="entry name" value="BRCT"/>
    <property type="match status" value="1"/>
</dbReference>
<keyword evidence="4 12" id="KW-0479">Metal-binding</keyword>
<dbReference type="Gene3D" id="1.10.150.20">
    <property type="entry name" value="5' to 3' exonuclease, C-terminal subdomain"/>
    <property type="match status" value="2"/>
</dbReference>
<dbReference type="Pfam" id="PF01653">
    <property type="entry name" value="DNA_ligase_aden"/>
    <property type="match status" value="1"/>
</dbReference>
<feature type="binding site" evidence="12">
    <location>
        <position position="431"/>
    </location>
    <ligand>
        <name>Zn(2+)</name>
        <dbReference type="ChEBI" id="CHEBI:29105"/>
    </ligand>
</feature>
<dbReference type="PROSITE" id="PS50172">
    <property type="entry name" value="BRCT"/>
    <property type="match status" value="1"/>
</dbReference>
<dbReference type="InterPro" id="IPR004149">
    <property type="entry name" value="Znf_DNAligase_C4"/>
</dbReference>
<dbReference type="EMBL" id="BAAAZD010000001">
    <property type="protein sequence ID" value="GAA3996400.1"/>
    <property type="molecule type" value="Genomic_DNA"/>
</dbReference>
<proteinExistence type="inferred from homology"/>
<evidence type="ECO:0000313" key="15">
    <source>
        <dbReference type="Proteomes" id="UP001501310"/>
    </source>
</evidence>
<evidence type="ECO:0000256" key="10">
    <source>
        <dbReference type="ARBA" id="ARBA00023211"/>
    </source>
</evidence>
<evidence type="ECO:0000256" key="6">
    <source>
        <dbReference type="ARBA" id="ARBA00022833"/>
    </source>
</evidence>
<evidence type="ECO:0000256" key="9">
    <source>
        <dbReference type="ARBA" id="ARBA00023204"/>
    </source>
</evidence>
<evidence type="ECO:0000259" key="13">
    <source>
        <dbReference type="PROSITE" id="PS50172"/>
    </source>
</evidence>